<dbReference type="Proteomes" id="UP000663881">
    <property type="component" value="Unassembled WGS sequence"/>
</dbReference>
<reference evidence="4" key="1">
    <citation type="submission" date="2021-02" db="EMBL/GenBank/DDBJ databases">
        <authorList>
            <person name="Nowell W R."/>
        </authorList>
    </citation>
    <scope>NUCLEOTIDE SEQUENCE</scope>
</reference>
<evidence type="ECO:0000313" key="1">
    <source>
        <dbReference type="EMBL" id="CAF1385207.1"/>
    </source>
</evidence>
<evidence type="ECO:0000313" key="2">
    <source>
        <dbReference type="EMBL" id="CAF1514804.1"/>
    </source>
</evidence>
<protein>
    <submittedName>
        <fullName evidence="4">Uncharacterized protein</fullName>
    </submittedName>
</protein>
<comment type="caution">
    <text evidence="4">The sequence shown here is derived from an EMBL/GenBank/DDBJ whole genome shotgun (WGS) entry which is preliminary data.</text>
</comment>
<dbReference type="AlphaFoldDB" id="A0A820DKV9"/>
<dbReference type="EMBL" id="CAJOAY010011225">
    <property type="protein sequence ID" value="CAF4233841.1"/>
    <property type="molecule type" value="Genomic_DNA"/>
</dbReference>
<accession>A0A820DKV9</accession>
<dbReference type="OrthoDB" id="10303093at2759"/>
<evidence type="ECO:0000313" key="4">
    <source>
        <dbReference type="EMBL" id="CAF4233841.1"/>
    </source>
</evidence>
<dbReference type="Proteomes" id="UP000663860">
    <property type="component" value="Unassembled WGS sequence"/>
</dbReference>
<proteinExistence type="predicted"/>
<dbReference type="EMBL" id="CAJOBB010001495">
    <property type="protein sequence ID" value="CAF3865506.1"/>
    <property type="molecule type" value="Genomic_DNA"/>
</dbReference>
<dbReference type="Proteomes" id="UP000663868">
    <property type="component" value="Unassembled WGS sequence"/>
</dbReference>
<organism evidence="4 5">
    <name type="scientific">Adineta steineri</name>
    <dbReference type="NCBI Taxonomy" id="433720"/>
    <lineage>
        <taxon>Eukaryota</taxon>
        <taxon>Metazoa</taxon>
        <taxon>Spiralia</taxon>
        <taxon>Gnathifera</taxon>
        <taxon>Rotifera</taxon>
        <taxon>Eurotatoria</taxon>
        <taxon>Bdelloidea</taxon>
        <taxon>Adinetida</taxon>
        <taxon>Adinetidae</taxon>
        <taxon>Adineta</taxon>
    </lineage>
</organism>
<evidence type="ECO:0000313" key="3">
    <source>
        <dbReference type="EMBL" id="CAF3865506.1"/>
    </source>
</evidence>
<dbReference type="Proteomes" id="UP000663891">
    <property type="component" value="Unassembled WGS sequence"/>
</dbReference>
<dbReference type="EMBL" id="CAJNOE010001087">
    <property type="protein sequence ID" value="CAF1385207.1"/>
    <property type="molecule type" value="Genomic_DNA"/>
</dbReference>
<sequence length="87" mass="10213">MDFHICERLNININEFSTSFTYVDNYTTIHNYFGVSDDSDEESCLDPQTEDIDSDLGDHYYDDLENLILDEIELEDAVNNNDDYHFS</sequence>
<evidence type="ECO:0000313" key="5">
    <source>
        <dbReference type="Proteomes" id="UP000663881"/>
    </source>
</evidence>
<dbReference type="EMBL" id="CAJNON010002657">
    <property type="protein sequence ID" value="CAF1514804.1"/>
    <property type="molecule type" value="Genomic_DNA"/>
</dbReference>
<name>A0A820DKV9_9BILA</name>
<gene>
    <name evidence="1" type="ORF">IZO911_LOCUS38641</name>
    <name evidence="3" type="ORF">KXQ929_LOCUS20902</name>
    <name evidence="4" type="ORF">OKA104_LOCUS42709</name>
    <name evidence="2" type="ORF">VCS650_LOCUS42967</name>
</gene>